<evidence type="ECO:0000313" key="3">
    <source>
        <dbReference type="Proteomes" id="UP000799441"/>
    </source>
</evidence>
<gene>
    <name evidence="2" type="ORF">K431DRAFT_150151</name>
</gene>
<feature type="chain" id="PRO_5040507412" evidence="1">
    <location>
        <begin position="25"/>
        <end position="90"/>
    </location>
</feature>
<dbReference type="AlphaFoldDB" id="A0A9P4UJ89"/>
<comment type="caution">
    <text evidence="2">The sequence shown here is derived from an EMBL/GenBank/DDBJ whole genome shotgun (WGS) entry which is preliminary data.</text>
</comment>
<feature type="signal peptide" evidence="1">
    <location>
        <begin position="1"/>
        <end position="24"/>
    </location>
</feature>
<proteinExistence type="predicted"/>
<protein>
    <submittedName>
        <fullName evidence="2">Uncharacterized protein</fullName>
    </submittedName>
</protein>
<name>A0A9P4UJ89_9PEZI</name>
<keyword evidence="3" id="KW-1185">Reference proteome</keyword>
<evidence type="ECO:0000256" key="1">
    <source>
        <dbReference type="SAM" id="SignalP"/>
    </source>
</evidence>
<dbReference type="EMBL" id="MU003838">
    <property type="protein sequence ID" value="KAF2717702.1"/>
    <property type="molecule type" value="Genomic_DNA"/>
</dbReference>
<accession>A0A9P4UJ89</accession>
<dbReference type="Proteomes" id="UP000799441">
    <property type="component" value="Unassembled WGS sequence"/>
</dbReference>
<sequence>MRWKSLQCGVWLVLAALTPVHVLAGSGDSLSDAYICTNFTVGGRLDADGNKASSSADRVAIRDSCYLHSYLISYAHSIVQLRAGTLPTLR</sequence>
<reference evidence="2" key="1">
    <citation type="journal article" date="2020" name="Stud. Mycol.">
        <title>101 Dothideomycetes genomes: a test case for predicting lifestyles and emergence of pathogens.</title>
        <authorList>
            <person name="Haridas S."/>
            <person name="Albert R."/>
            <person name="Binder M."/>
            <person name="Bloem J."/>
            <person name="Labutti K."/>
            <person name="Salamov A."/>
            <person name="Andreopoulos B."/>
            <person name="Baker S."/>
            <person name="Barry K."/>
            <person name="Bills G."/>
            <person name="Bluhm B."/>
            <person name="Cannon C."/>
            <person name="Castanera R."/>
            <person name="Culley D."/>
            <person name="Daum C."/>
            <person name="Ezra D."/>
            <person name="Gonzalez J."/>
            <person name="Henrissat B."/>
            <person name="Kuo A."/>
            <person name="Liang C."/>
            <person name="Lipzen A."/>
            <person name="Lutzoni F."/>
            <person name="Magnuson J."/>
            <person name="Mondo S."/>
            <person name="Nolan M."/>
            <person name="Ohm R."/>
            <person name="Pangilinan J."/>
            <person name="Park H.-J."/>
            <person name="Ramirez L."/>
            <person name="Alfaro M."/>
            <person name="Sun H."/>
            <person name="Tritt A."/>
            <person name="Yoshinaga Y."/>
            <person name="Zwiers L.-H."/>
            <person name="Turgeon B."/>
            <person name="Goodwin S."/>
            <person name="Spatafora J."/>
            <person name="Crous P."/>
            <person name="Grigoriev I."/>
        </authorList>
    </citation>
    <scope>NUCLEOTIDE SEQUENCE</scope>
    <source>
        <strain evidence="2">CBS 116435</strain>
    </source>
</reference>
<organism evidence="2 3">
    <name type="scientific">Polychaeton citri CBS 116435</name>
    <dbReference type="NCBI Taxonomy" id="1314669"/>
    <lineage>
        <taxon>Eukaryota</taxon>
        <taxon>Fungi</taxon>
        <taxon>Dikarya</taxon>
        <taxon>Ascomycota</taxon>
        <taxon>Pezizomycotina</taxon>
        <taxon>Dothideomycetes</taxon>
        <taxon>Dothideomycetidae</taxon>
        <taxon>Capnodiales</taxon>
        <taxon>Capnodiaceae</taxon>
        <taxon>Polychaeton</taxon>
    </lineage>
</organism>
<evidence type="ECO:0000313" key="2">
    <source>
        <dbReference type="EMBL" id="KAF2717702.1"/>
    </source>
</evidence>
<keyword evidence="1" id="KW-0732">Signal</keyword>